<dbReference type="PANTHER" id="PTHR27002">
    <property type="entry name" value="RECEPTOR-LIKE SERINE/THREONINE-PROTEIN KINASE SD1-8"/>
    <property type="match status" value="1"/>
</dbReference>
<dbReference type="OrthoDB" id="836927at2759"/>
<comment type="catalytic activity">
    <reaction evidence="11">
        <text>L-seryl-[protein] + ATP = O-phospho-L-seryl-[protein] + ADP + H(+)</text>
        <dbReference type="Rhea" id="RHEA:17989"/>
        <dbReference type="Rhea" id="RHEA-COMP:9863"/>
        <dbReference type="Rhea" id="RHEA-COMP:11604"/>
        <dbReference type="ChEBI" id="CHEBI:15378"/>
        <dbReference type="ChEBI" id="CHEBI:29999"/>
        <dbReference type="ChEBI" id="CHEBI:30616"/>
        <dbReference type="ChEBI" id="CHEBI:83421"/>
        <dbReference type="ChEBI" id="CHEBI:456216"/>
        <dbReference type="EC" id="2.7.11.1"/>
    </reaction>
</comment>
<dbReference type="InterPro" id="IPR000719">
    <property type="entry name" value="Prot_kinase_dom"/>
</dbReference>
<dbReference type="GO" id="GO:0048544">
    <property type="term" value="P:recognition of pollen"/>
    <property type="evidence" value="ECO:0007669"/>
    <property type="project" value="InterPro"/>
</dbReference>
<dbReference type="InterPro" id="IPR003609">
    <property type="entry name" value="Pan_app"/>
</dbReference>
<dbReference type="Pfam" id="PF00954">
    <property type="entry name" value="S_locus_glycop"/>
    <property type="match status" value="1"/>
</dbReference>
<evidence type="ECO:0000313" key="14">
    <source>
        <dbReference type="EMBL" id="KAG6738109.1"/>
    </source>
</evidence>
<dbReference type="Pfam" id="PF08276">
    <property type="entry name" value="PAN_2"/>
    <property type="match status" value="1"/>
</dbReference>
<evidence type="ECO:0000256" key="1">
    <source>
        <dbReference type="ARBA" id="ARBA00012513"/>
    </source>
</evidence>
<dbReference type="AlphaFoldDB" id="A0A8X8C031"/>
<accession>A0A8X8C031</accession>
<feature type="domain" description="Apple" evidence="13">
    <location>
        <begin position="124"/>
        <end position="203"/>
    </location>
</feature>
<evidence type="ECO:0000256" key="10">
    <source>
        <dbReference type="ARBA" id="ARBA00047899"/>
    </source>
</evidence>
<dbReference type="GO" id="GO:0005886">
    <property type="term" value="C:plasma membrane"/>
    <property type="evidence" value="ECO:0007669"/>
    <property type="project" value="TreeGrafter"/>
</dbReference>
<keyword evidence="15" id="KW-1185">Reference proteome</keyword>
<evidence type="ECO:0000259" key="13">
    <source>
        <dbReference type="PROSITE" id="PS50948"/>
    </source>
</evidence>
<dbReference type="PROSITE" id="PS50011">
    <property type="entry name" value="PROTEIN_KINASE_DOM"/>
    <property type="match status" value="1"/>
</dbReference>
<organism evidence="14 15">
    <name type="scientific">Populus tomentosa</name>
    <name type="common">Chinese white poplar</name>
    <dbReference type="NCBI Taxonomy" id="118781"/>
    <lineage>
        <taxon>Eukaryota</taxon>
        <taxon>Viridiplantae</taxon>
        <taxon>Streptophyta</taxon>
        <taxon>Embryophyta</taxon>
        <taxon>Tracheophyta</taxon>
        <taxon>Spermatophyta</taxon>
        <taxon>Magnoliopsida</taxon>
        <taxon>eudicotyledons</taxon>
        <taxon>Gunneridae</taxon>
        <taxon>Pentapetalae</taxon>
        <taxon>rosids</taxon>
        <taxon>fabids</taxon>
        <taxon>Malpighiales</taxon>
        <taxon>Salicaceae</taxon>
        <taxon>Saliceae</taxon>
        <taxon>Populus</taxon>
    </lineage>
</organism>
<evidence type="ECO:0000256" key="11">
    <source>
        <dbReference type="ARBA" id="ARBA00048679"/>
    </source>
</evidence>
<proteinExistence type="predicted"/>
<evidence type="ECO:0000256" key="5">
    <source>
        <dbReference type="ARBA" id="ARBA00022741"/>
    </source>
</evidence>
<dbReference type="CDD" id="cd01098">
    <property type="entry name" value="PAN_AP_plant"/>
    <property type="match status" value="1"/>
</dbReference>
<keyword evidence="9" id="KW-0325">Glycoprotein</keyword>
<reference evidence="14" key="1">
    <citation type="journal article" date="2020" name="bioRxiv">
        <title>Hybrid origin of Populus tomentosa Carr. identified through genome sequencing and phylogenomic analysis.</title>
        <authorList>
            <person name="An X."/>
            <person name="Gao K."/>
            <person name="Chen Z."/>
            <person name="Li J."/>
            <person name="Yang X."/>
            <person name="Yang X."/>
            <person name="Zhou J."/>
            <person name="Guo T."/>
            <person name="Zhao T."/>
            <person name="Huang S."/>
            <person name="Miao D."/>
            <person name="Khan W.U."/>
            <person name="Rao P."/>
            <person name="Ye M."/>
            <person name="Lei B."/>
            <person name="Liao W."/>
            <person name="Wang J."/>
            <person name="Ji L."/>
            <person name="Li Y."/>
            <person name="Guo B."/>
            <person name="Mustafa N.S."/>
            <person name="Li S."/>
            <person name="Yun Q."/>
            <person name="Keller S.R."/>
            <person name="Mao J."/>
            <person name="Zhang R."/>
            <person name="Strauss S.H."/>
        </authorList>
    </citation>
    <scope>NUCLEOTIDE SEQUENCE</scope>
    <source>
        <strain evidence="14">GM15</strain>
        <tissue evidence="14">Leaf</tissue>
    </source>
</reference>
<keyword evidence="5" id="KW-0547">Nucleotide-binding</keyword>
<evidence type="ECO:0000256" key="6">
    <source>
        <dbReference type="ARBA" id="ARBA00022777"/>
    </source>
</evidence>
<evidence type="ECO:0000259" key="12">
    <source>
        <dbReference type="PROSITE" id="PS50011"/>
    </source>
</evidence>
<dbReference type="PANTHER" id="PTHR27002:SF841">
    <property type="entry name" value="RECEPTOR-LIKE SERINE_THREONINE-PROTEIN KINASE"/>
    <property type="match status" value="1"/>
</dbReference>
<dbReference type="EMBL" id="JAAWWB010000038">
    <property type="protein sequence ID" value="KAG6738109.1"/>
    <property type="molecule type" value="Genomic_DNA"/>
</dbReference>
<dbReference type="EC" id="2.7.11.1" evidence="1"/>
<dbReference type="GO" id="GO:0005524">
    <property type="term" value="F:ATP binding"/>
    <property type="evidence" value="ECO:0007669"/>
    <property type="project" value="UniProtKB-KW"/>
</dbReference>
<dbReference type="InterPro" id="IPR008271">
    <property type="entry name" value="Ser/Thr_kinase_AS"/>
</dbReference>
<dbReference type="SMART" id="SM00473">
    <property type="entry name" value="PAN_AP"/>
    <property type="match status" value="1"/>
</dbReference>
<evidence type="ECO:0000256" key="3">
    <source>
        <dbReference type="ARBA" id="ARBA00022679"/>
    </source>
</evidence>
<feature type="domain" description="Protein kinase" evidence="12">
    <location>
        <begin position="205"/>
        <end position="500"/>
    </location>
</feature>
<comment type="catalytic activity">
    <reaction evidence="10">
        <text>L-threonyl-[protein] + ATP = O-phospho-L-threonyl-[protein] + ADP + H(+)</text>
        <dbReference type="Rhea" id="RHEA:46608"/>
        <dbReference type="Rhea" id="RHEA-COMP:11060"/>
        <dbReference type="Rhea" id="RHEA-COMP:11605"/>
        <dbReference type="ChEBI" id="CHEBI:15378"/>
        <dbReference type="ChEBI" id="CHEBI:30013"/>
        <dbReference type="ChEBI" id="CHEBI:30616"/>
        <dbReference type="ChEBI" id="CHEBI:61977"/>
        <dbReference type="ChEBI" id="CHEBI:456216"/>
        <dbReference type="EC" id="2.7.11.1"/>
    </reaction>
</comment>
<evidence type="ECO:0000256" key="9">
    <source>
        <dbReference type="ARBA" id="ARBA00023180"/>
    </source>
</evidence>
<protein>
    <recommendedName>
        <fullName evidence="1">non-specific serine/threonine protein kinase</fullName>
        <ecNumber evidence="1">2.7.11.1</ecNumber>
    </recommendedName>
</protein>
<evidence type="ECO:0000256" key="7">
    <source>
        <dbReference type="ARBA" id="ARBA00022840"/>
    </source>
</evidence>
<dbReference type="PROSITE" id="PS00108">
    <property type="entry name" value="PROTEIN_KINASE_ST"/>
    <property type="match status" value="1"/>
</dbReference>
<dbReference type="Proteomes" id="UP000886885">
    <property type="component" value="Chromosome 19D"/>
</dbReference>
<dbReference type="SMART" id="SM00220">
    <property type="entry name" value="S_TKc"/>
    <property type="match status" value="1"/>
</dbReference>
<name>A0A8X8C031_POPTO</name>
<sequence>MSLTKLSRWLPFAYYITVKLEGDDIYLSYSISDISAILRITLVPNGRLEALIWEEKNSKWFSMWQWPKVYCDFYGHCSPFSNCDKKGSPVYCKCLTGFQPKVQQEWHMTNWTSDTCVRQKALTCDKGDGFFKIETIKLPDHSYLVENMSANDCESRCLQNCSCTAYALVNASQGNSVNCLSWYGDLMDIVHDIEGQILYVRVHDRELVENDGSSDNFSSRRKRSIIILVAGDLAIQEVAIKRLSKKSGQGLEEFMNESKLISKLQHTNLVRLLGCCAEGEERILVYEYMRNRSLDKFLFDPSEKANLNWSKRFRIIEGIAQGLLYLHKYSRLKVIHRDLKASNILLDDGMNPKISDFGLARMFGSDQTEADTKRVVGTYGYMSPEYAQYGRFSEKSDVFSFGVLLLEIVTGKRNAEFFRNDLPQTLQGWAWELWNEARGLDLIDPSIKDSCESPDRIFRCIHVGLLCVQESPADRPTMPLVVQMLSNDNASLPSPKEPAFSSLSRRRSSNFVAFHNTSTIYSNNELTISLPEAR</sequence>
<comment type="caution">
    <text evidence="14">The sequence shown here is derived from an EMBL/GenBank/DDBJ whole genome shotgun (WGS) entry which is preliminary data.</text>
</comment>
<dbReference type="PROSITE" id="PS50948">
    <property type="entry name" value="PAN"/>
    <property type="match status" value="1"/>
</dbReference>
<dbReference type="FunFam" id="1.10.510.10:FF:000060">
    <property type="entry name" value="G-type lectin S-receptor-like serine/threonine-protein kinase"/>
    <property type="match status" value="1"/>
</dbReference>
<keyword evidence="2" id="KW-0723">Serine/threonine-protein kinase</keyword>
<dbReference type="InterPro" id="IPR000858">
    <property type="entry name" value="S_locus_glycoprot_dom"/>
</dbReference>
<evidence type="ECO:0000256" key="2">
    <source>
        <dbReference type="ARBA" id="ARBA00022527"/>
    </source>
</evidence>
<gene>
    <name evidence="14" type="ORF">POTOM_059668</name>
</gene>
<keyword evidence="4" id="KW-0732">Signal</keyword>
<dbReference type="InterPro" id="IPR001245">
    <property type="entry name" value="Ser-Thr/Tyr_kinase_cat_dom"/>
</dbReference>
<keyword evidence="7" id="KW-0067">ATP-binding</keyword>
<dbReference type="GO" id="GO:0004674">
    <property type="term" value="F:protein serine/threonine kinase activity"/>
    <property type="evidence" value="ECO:0007669"/>
    <property type="project" value="UniProtKB-KW"/>
</dbReference>
<keyword evidence="3" id="KW-0808">Transferase</keyword>
<keyword evidence="8" id="KW-1015">Disulfide bond</keyword>
<evidence type="ECO:0000313" key="15">
    <source>
        <dbReference type="Proteomes" id="UP000886885"/>
    </source>
</evidence>
<evidence type="ECO:0000256" key="4">
    <source>
        <dbReference type="ARBA" id="ARBA00022729"/>
    </source>
</evidence>
<keyword evidence="6" id="KW-0418">Kinase</keyword>
<evidence type="ECO:0000256" key="8">
    <source>
        <dbReference type="ARBA" id="ARBA00023157"/>
    </source>
</evidence>
<dbReference type="Pfam" id="PF07714">
    <property type="entry name" value="PK_Tyr_Ser-Thr"/>
    <property type="match status" value="1"/>
</dbReference>